<organism evidence="8 9">
    <name type="scientific">Vanilla planifolia</name>
    <name type="common">Vanilla</name>
    <dbReference type="NCBI Taxonomy" id="51239"/>
    <lineage>
        <taxon>Eukaryota</taxon>
        <taxon>Viridiplantae</taxon>
        <taxon>Streptophyta</taxon>
        <taxon>Embryophyta</taxon>
        <taxon>Tracheophyta</taxon>
        <taxon>Spermatophyta</taxon>
        <taxon>Magnoliopsida</taxon>
        <taxon>Liliopsida</taxon>
        <taxon>Asparagales</taxon>
        <taxon>Orchidaceae</taxon>
        <taxon>Vanilloideae</taxon>
        <taxon>Vanilleae</taxon>
        <taxon>Vanilla</taxon>
    </lineage>
</organism>
<evidence type="ECO:0000313" key="8">
    <source>
        <dbReference type="EMBL" id="KAG0472646.1"/>
    </source>
</evidence>
<evidence type="ECO:0000259" key="6">
    <source>
        <dbReference type="PROSITE" id="PS50090"/>
    </source>
</evidence>
<name>A0A835UUX0_VANPL</name>
<dbReference type="PANTHER" id="PTHR48000:SF67">
    <property type="entry name" value="MYB-LIKE DNA-BINDING DOMAIN CONTAINING PROTEIN, EXPRESSED"/>
    <property type="match status" value="1"/>
</dbReference>
<dbReference type="GO" id="GO:0003677">
    <property type="term" value="F:DNA binding"/>
    <property type="evidence" value="ECO:0007669"/>
    <property type="project" value="UniProtKB-KW"/>
</dbReference>
<dbReference type="PROSITE" id="PS50090">
    <property type="entry name" value="MYB_LIKE"/>
    <property type="match status" value="1"/>
</dbReference>
<dbReference type="AlphaFoldDB" id="A0A835UUX0"/>
<sequence>MDAGGRPDSGLPHRATRPWKLASSSQERRFFNDPTEFLQGGLKLICNLGSGLLRWSAIAAKLPGRTDNDIKNVWNTHLKKRLNPDQPIKESKRRNRSNARRRMAQPHEPPAPSRSDASPSLVTTTNREVGIEESRVDFLKWLPEIDRTVRCPGESTANSGCAVVEQHGSLKDEDVVSFWINLLAEAGKSS</sequence>
<keyword evidence="2" id="KW-0805">Transcription regulation</keyword>
<keyword evidence="1" id="KW-0677">Repeat</keyword>
<comment type="caution">
    <text evidence="8">The sequence shown here is derived from an EMBL/GenBank/DDBJ whole genome shotgun (WGS) entry which is preliminary data.</text>
</comment>
<feature type="domain" description="Myb-like" evidence="6">
    <location>
        <begin position="42"/>
        <end position="78"/>
    </location>
</feature>
<keyword evidence="9" id="KW-1185">Reference proteome</keyword>
<dbReference type="SUPFAM" id="SSF46689">
    <property type="entry name" value="Homeodomain-like"/>
    <property type="match status" value="1"/>
</dbReference>
<gene>
    <name evidence="8" type="ORF">HPP92_014503</name>
</gene>
<feature type="compositionally biased region" description="Basic residues" evidence="5">
    <location>
        <begin position="91"/>
        <end position="104"/>
    </location>
</feature>
<evidence type="ECO:0000313" key="9">
    <source>
        <dbReference type="Proteomes" id="UP000636800"/>
    </source>
</evidence>
<dbReference type="OrthoDB" id="757982at2759"/>
<evidence type="ECO:0000256" key="2">
    <source>
        <dbReference type="ARBA" id="ARBA00023015"/>
    </source>
</evidence>
<dbReference type="Proteomes" id="UP000636800">
    <property type="component" value="Chromosome 7"/>
</dbReference>
<reference evidence="8 9" key="1">
    <citation type="journal article" date="2020" name="Nat. Food">
        <title>A phased Vanilla planifolia genome enables genetic improvement of flavour and production.</title>
        <authorList>
            <person name="Hasing T."/>
            <person name="Tang H."/>
            <person name="Brym M."/>
            <person name="Khazi F."/>
            <person name="Huang T."/>
            <person name="Chambers A.H."/>
        </authorList>
    </citation>
    <scope>NUCLEOTIDE SEQUENCE [LARGE SCALE GENOMIC DNA]</scope>
    <source>
        <tissue evidence="8">Leaf</tissue>
    </source>
</reference>
<dbReference type="PANTHER" id="PTHR48000">
    <property type="entry name" value="OS09G0431300 PROTEIN"/>
    <property type="match status" value="1"/>
</dbReference>
<dbReference type="InterPro" id="IPR017930">
    <property type="entry name" value="Myb_dom"/>
</dbReference>
<dbReference type="Pfam" id="PF00249">
    <property type="entry name" value="Myb_DNA-binding"/>
    <property type="match status" value="1"/>
</dbReference>
<evidence type="ECO:0000256" key="4">
    <source>
        <dbReference type="ARBA" id="ARBA00023163"/>
    </source>
</evidence>
<feature type="region of interest" description="Disordered" evidence="5">
    <location>
        <begin position="1"/>
        <end position="26"/>
    </location>
</feature>
<dbReference type="CDD" id="cd00167">
    <property type="entry name" value="SANT"/>
    <property type="match status" value="1"/>
</dbReference>
<evidence type="ECO:0000256" key="3">
    <source>
        <dbReference type="ARBA" id="ARBA00023125"/>
    </source>
</evidence>
<keyword evidence="3" id="KW-0238">DNA-binding</keyword>
<evidence type="ECO:0000256" key="5">
    <source>
        <dbReference type="SAM" id="MobiDB-lite"/>
    </source>
</evidence>
<evidence type="ECO:0000259" key="7">
    <source>
        <dbReference type="PROSITE" id="PS51294"/>
    </source>
</evidence>
<proteinExistence type="predicted"/>
<evidence type="ECO:0000256" key="1">
    <source>
        <dbReference type="ARBA" id="ARBA00022737"/>
    </source>
</evidence>
<dbReference type="InterPro" id="IPR001005">
    <property type="entry name" value="SANT/Myb"/>
</dbReference>
<protein>
    <submittedName>
        <fullName evidence="8">Uncharacterized protein</fullName>
    </submittedName>
</protein>
<keyword evidence="4" id="KW-0804">Transcription</keyword>
<dbReference type="Gene3D" id="1.10.10.60">
    <property type="entry name" value="Homeodomain-like"/>
    <property type="match status" value="1"/>
</dbReference>
<dbReference type="InterPro" id="IPR009057">
    <property type="entry name" value="Homeodomain-like_sf"/>
</dbReference>
<feature type="domain" description="HTH myb-type" evidence="7">
    <location>
        <begin position="54"/>
        <end position="82"/>
    </location>
</feature>
<dbReference type="EMBL" id="JADCNL010000007">
    <property type="protein sequence ID" value="KAG0472646.1"/>
    <property type="molecule type" value="Genomic_DNA"/>
</dbReference>
<accession>A0A835UUX0</accession>
<feature type="region of interest" description="Disordered" evidence="5">
    <location>
        <begin position="77"/>
        <end position="126"/>
    </location>
</feature>
<dbReference type="PROSITE" id="PS51294">
    <property type="entry name" value="HTH_MYB"/>
    <property type="match status" value="1"/>
</dbReference>